<keyword evidence="3" id="KW-1185">Reference proteome</keyword>
<protein>
    <submittedName>
        <fullName evidence="2">Uncharacterized protein</fullName>
    </submittedName>
</protein>
<evidence type="ECO:0000313" key="3">
    <source>
        <dbReference type="Proteomes" id="UP000287239"/>
    </source>
</evidence>
<proteinExistence type="predicted"/>
<keyword evidence="1" id="KW-0812">Transmembrane</keyword>
<dbReference type="Proteomes" id="UP000287239">
    <property type="component" value="Unassembled WGS sequence"/>
</dbReference>
<evidence type="ECO:0000256" key="1">
    <source>
        <dbReference type="SAM" id="Phobius"/>
    </source>
</evidence>
<dbReference type="GeneID" id="98568268"/>
<dbReference type="RefSeq" id="WP_126779800.1">
    <property type="nucleotide sequence ID" value="NZ_CAUQJP010000065.1"/>
</dbReference>
<comment type="caution">
    <text evidence="2">The sequence shown here is derived from an EMBL/GenBank/DDBJ whole genome shotgun (WGS) entry which is preliminary data.</text>
</comment>
<name>A0A429ZP30_9ENTE</name>
<feature type="transmembrane region" description="Helical" evidence="1">
    <location>
        <begin position="35"/>
        <end position="54"/>
    </location>
</feature>
<organism evidence="2 3">
    <name type="scientific">Vagococcus salmoninarum</name>
    <dbReference type="NCBI Taxonomy" id="2739"/>
    <lineage>
        <taxon>Bacteria</taxon>
        <taxon>Bacillati</taxon>
        <taxon>Bacillota</taxon>
        <taxon>Bacilli</taxon>
        <taxon>Lactobacillales</taxon>
        <taxon>Enterococcaceae</taxon>
        <taxon>Vagococcus</taxon>
    </lineage>
</organism>
<dbReference type="AlphaFoldDB" id="A0A429ZP30"/>
<keyword evidence="1" id="KW-1133">Transmembrane helix</keyword>
<dbReference type="OrthoDB" id="9923720at2"/>
<accession>A0A429ZP30</accession>
<evidence type="ECO:0000313" key="2">
    <source>
        <dbReference type="EMBL" id="RST95454.1"/>
    </source>
</evidence>
<reference evidence="2 3" key="1">
    <citation type="submission" date="2017-05" db="EMBL/GenBank/DDBJ databases">
        <title>Vagococcus spp. assemblies.</title>
        <authorList>
            <person name="Gulvik C.A."/>
        </authorList>
    </citation>
    <scope>NUCLEOTIDE SEQUENCE [LARGE SCALE GENOMIC DNA]</scope>
    <source>
        <strain evidence="2 3">NCFB 2777</strain>
    </source>
</reference>
<gene>
    <name evidence="2" type="ORF">CBF35_07800</name>
</gene>
<keyword evidence="1" id="KW-0472">Membrane</keyword>
<feature type="transmembrane region" description="Helical" evidence="1">
    <location>
        <begin position="12"/>
        <end position="29"/>
    </location>
</feature>
<sequence>MLKRLSNSLIGMIMYTIVAYGGNLITGVAKHSSLLEVLLESVFFGIFVFLLQSFKQSTEDTKKDQTK</sequence>
<dbReference type="EMBL" id="NGJU01000010">
    <property type="protein sequence ID" value="RST95454.1"/>
    <property type="molecule type" value="Genomic_DNA"/>
</dbReference>